<feature type="transmembrane region" description="Helical" evidence="1">
    <location>
        <begin position="53"/>
        <end position="72"/>
    </location>
</feature>
<accession>A0A384KJI7</accession>
<evidence type="ECO:0000313" key="2">
    <source>
        <dbReference type="EMBL" id="ELY24610.1"/>
    </source>
</evidence>
<evidence type="ECO:0000313" key="3">
    <source>
        <dbReference type="Proteomes" id="UP000011532"/>
    </source>
</evidence>
<reference evidence="3" key="1">
    <citation type="submission" date="2012-11" db="EMBL/GenBank/DDBJ databases">
        <authorList>
            <person name="Becker E.A."/>
            <person name="Seitzer P."/>
            <person name="Tritt A."/>
            <person name="Larsen D."/>
            <person name="Yao A."/>
            <person name="Wu D."/>
            <person name="Darling A."/>
            <person name="Eisen J.A."/>
            <person name="Facciotti M.T."/>
        </authorList>
    </citation>
    <scope>NUCLEOTIDE SEQUENCE [LARGE SCALE GENOMIC DNA]</scope>
    <source>
        <strain evidence="3">ATCC 29605 / DSM 3757 / JCM 8879 / NBRC 14742 / NCIMB 2012 / VKM B-1768 / DS2</strain>
    </source>
</reference>
<comment type="caution">
    <text evidence="2">The sequence shown here is derived from an EMBL/GenBank/DDBJ whole genome shotgun (WGS) entry which is preliminary data.</text>
</comment>
<gene>
    <name evidence="2" type="ORF">C498_18185</name>
</gene>
<dbReference type="GeneID" id="8926317"/>
<dbReference type="Proteomes" id="UP000011532">
    <property type="component" value="Unassembled WGS sequence"/>
</dbReference>
<name>A0A384KJI7_HALVD</name>
<sequence length="75" mass="7738">MLETLLGDDVESSGRYLPELIYGANDGIVTTFAVGASRSLVTNRSWLANGVEMFVVGMAAATVAYAVGNLLAGVA</sequence>
<reference evidence="2 3" key="2">
    <citation type="journal article" date="2014" name="PLoS Genet.">
        <title>Phylogenetically driven sequencing of extremely halophilic archaea reveals strategies for static and dynamic osmo-response.</title>
        <authorList>
            <person name="Becker E.A."/>
            <person name="Seitzer P.M."/>
            <person name="Tritt A."/>
            <person name="Larsen D."/>
            <person name="Krusor M."/>
            <person name="Yao A.I."/>
            <person name="Wu D."/>
            <person name="Madern D."/>
            <person name="Eisen J.A."/>
            <person name="Darling A.E."/>
            <person name="Facciotti M.T."/>
        </authorList>
    </citation>
    <scope>NUCLEOTIDE SEQUENCE [LARGE SCALE GENOMIC DNA]</scope>
    <source>
        <strain evidence="3">ATCC 29605 / DSM 3757 / JCM 8879 / NBRC 14742 / NCIMB 2012 / VKM B-1768 / DS2</strain>
    </source>
</reference>
<proteinExistence type="predicted"/>
<organism evidence="2 3">
    <name type="scientific">Haloferax volcanii (strain ATCC 29605 / DSM 3757 / JCM 8879 / NBRC 14742 / NCIMB 2012 / VKM B-1768 / DS2)</name>
    <name type="common">Halobacterium volcanii</name>
    <dbReference type="NCBI Taxonomy" id="309800"/>
    <lineage>
        <taxon>Archaea</taxon>
        <taxon>Methanobacteriati</taxon>
        <taxon>Methanobacteriota</taxon>
        <taxon>Stenosarchaea group</taxon>
        <taxon>Halobacteria</taxon>
        <taxon>Halobacteriales</taxon>
        <taxon>Haloferacaceae</taxon>
        <taxon>Haloferax</taxon>
    </lineage>
</organism>
<dbReference type="EMBL" id="AOHU01000104">
    <property type="protein sequence ID" value="ELY24610.1"/>
    <property type="molecule type" value="Genomic_DNA"/>
</dbReference>
<keyword evidence="1" id="KW-0812">Transmembrane</keyword>
<keyword evidence="1" id="KW-1133">Transmembrane helix</keyword>
<evidence type="ECO:0000256" key="1">
    <source>
        <dbReference type="SAM" id="Phobius"/>
    </source>
</evidence>
<dbReference type="OrthoDB" id="11824at2157"/>
<keyword evidence="1" id="KW-0472">Membrane</keyword>
<dbReference type="RefSeq" id="WP_004044917.1">
    <property type="nucleotide sequence ID" value="NC_013967.1"/>
</dbReference>
<protein>
    <submittedName>
        <fullName evidence="2">Integral membrane protein</fullName>
    </submittedName>
</protein>
<dbReference type="AlphaFoldDB" id="A0A384KJI7"/>